<dbReference type="PROSITE" id="PS50093">
    <property type="entry name" value="PKD"/>
    <property type="match status" value="3"/>
</dbReference>
<sequence length="1133" mass="121507">MGMWGPRLWLVAFAFFVLATSVTAFCRSDEECRSVSCAGETDSIPLCNSNTKACYCGPDSCGNYACEQNESFKNCPNDCPMVSCGNGQCDGSESSGTCPGDCKPVCGNSVCEDGESVLDCPGDCVETMQCCQWITDAYGGKTGCAQYCAVCGDLLCNSRYGEDYASCPSDCAPPKCGDGLCEEKIGEDPTSCAQDCQAVECKSDVQCVGVGGCDYAVGQDFPAKGETVFNVCACTNGLCETTIQSEGVCGDNFCLNETCNPNSPAYCSGDCGTCKEADLVIKTAAPEKLVVNSGEKVKVNVSVDNFGAAKSSPFTVRVYLKGAEDKPLAEFKSIELPITNLAVDYANIVGYLAAEKARLRGSPGIAWLQSPFAGGVPPNAVLTATPFYGVKPLNVVFDADKSVTEGSEVMRYELDFDGDGTFDVSFQPPATQVSHAYKEAGLYVATLKAVNKEGVGGLDSVRVLVLEQPIQQVVELDTTGLCGAVTFILSIEDVRDADAKNNSKEITLQIVCRREPTPVIRASAEKGAAPLTIAFDAGKSVDEDGSIQAYQWDFGDGATSNRVEAAHTYAGNGEYEVRLRVTDNEGQVNEAKKTVVVGNEPLAVVEADKVEGLPPLAVAFSAEKSVDRDGSIQAYQWDFGDGEKAEGARVSHVFGRIGEYEVGLRVRDNDGIHGTAKQGIVAGIKPRARPRAQEKTYVNLRTVFDAAESTDDGSIASYEWDFGEEGKIRGARVTHSFKGIGVKKVGLTVTDDSGLKDAAEFEVKVFGSDFADLRAGLVAPLGATLLQNQDYDLRFEVVNSGEKEVGPFKAALFAGGLEGKPVGEAKVDGLQPLESRELAFKVNAGEQLREARYYLWVDAENENKESNEVNNVVEVSKTVSLEEVCGNDLDDNVNGYVDEGCEEAEVEVCGNGVDDNGNGKADEGCGPTEAVISGLPLQLSFERAEPVVGEEQIVRVSHPLLGDLRQATVSIVSPSGSLVKLQTDERGVARYRIEESGKYRVEAYKYTLSTGKEFNGLSQWVASQKQLMVLPAVAFGPRVLEMPLLVMVLLLLSMISMVLAYDRSQALFREELEIVKSPREIAVERGIRLGVGTGFFFVPLVFNKAFGFEAGIATAIIEIVLLYLTLHFEREKY</sequence>
<organism evidence="8 9">
    <name type="scientific">Candidatus Iainarchaeum sp</name>
    <dbReference type="NCBI Taxonomy" id="3101447"/>
    <lineage>
        <taxon>Archaea</taxon>
        <taxon>Candidatus Iainarchaeota</taxon>
        <taxon>Candidatus Iainarchaeia</taxon>
        <taxon>Candidatus Iainarchaeales</taxon>
        <taxon>Candidatus Iainarchaeaceae</taxon>
        <taxon>Candidatus Iainarchaeum</taxon>
    </lineage>
</organism>
<feature type="domain" description="PKD" evidence="7">
    <location>
        <begin position="516"/>
        <end position="597"/>
    </location>
</feature>
<name>A0A8T4L675_9ARCH</name>
<evidence type="ECO:0000256" key="3">
    <source>
        <dbReference type="ARBA" id="ARBA00022737"/>
    </source>
</evidence>
<evidence type="ECO:0000256" key="6">
    <source>
        <dbReference type="SAM" id="Phobius"/>
    </source>
</evidence>
<dbReference type="InterPro" id="IPR013783">
    <property type="entry name" value="Ig-like_fold"/>
</dbReference>
<dbReference type="Pfam" id="PF18911">
    <property type="entry name" value="PKD_4"/>
    <property type="match status" value="4"/>
</dbReference>
<evidence type="ECO:0000256" key="4">
    <source>
        <dbReference type="ARBA" id="ARBA00022989"/>
    </source>
</evidence>
<gene>
    <name evidence="8" type="ORF">J4203_02785</name>
</gene>
<feature type="domain" description="PKD" evidence="7">
    <location>
        <begin position="601"/>
        <end position="676"/>
    </location>
</feature>
<dbReference type="GO" id="GO:0005261">
    <property type="term" value="F:monoatomic cation channel activity"/>
    <property type="evidence" value="ECO:0007669"/>
    <property type="project" value="TreeGrafter"/>
</dbReference>
<dbReference type="AlphaFoldDB" id="A0A8T4L675"/>
<dbReference type="CDD" id="cd00146">
    <property type="entry name" value="PKD"/>
    <property type="match status" value="4"/>
</dbReference>
<dbReference type="SUPFAM" id="SSF49299">
    <property type="entry name" value="PKD domain"/>
    <property type="match status" value="4"/>
</dbReference>
<proteinExistence type="predicted"/>
<dbReference type="Gene3D" id="2.60.40.10">
    <property type="entry name" value="Immunoglobulins"/>
    <property type="match status" value="5"/>
</dbReference>
<dbReference type="InterPro" id="IPR000601">
    <property type="entry name" value="PKD_dom"/>
</dbReference>
<comment type="caution">
    <text evidence="8">The sequence shown here is derived from an EMBL/GenBank/DDBJ whole genome shotgun (WGS) entry which is preliminary data.</text>
</comment>
<evidence type="ECO:0000256" key="5">
    <source>
        <dbReference type="ARBA" id="ARBA00023136"/>
    </source>
</evidence>
<evidence type="ECO:0000256" key="2">
    <source>
        <dbReference type="ARBA" id="ARBA00022692"/>
    </source>
</evidence>
<evidence type="ECO:0000313" key="9">
    <source>
        <dbReference type="Proteomes" id="UP000678237"/>
    </source>
</evidence>
<accession>A0A8T4L675</accession>
<dbReference type="PANTHER" id="PTHR46730:SF1">
    <property type="entry name" value="PLAT DOMAIN-CONTAINING PROTEIN"/>
    <property type="match status" value="1"/>
</dbReference>
<dbReference type="SMART" id="SM00089">
    <property type="entry name" value="PKD"/>
    <property type="match status" value="4"/>
</dbReference>
<keyword evidence="4 6" id="KW-1133">Transmembrane helix</keyword>
<feature type="transmembrane region" description="Helical" evidence="6">
    <location>
        <begin position="1082"/>
        <end position="1102"/>
    </location>
</feature>
<dbReference type="Proteomes" id="UP000678237">
    <property type="component" value="Unassembled WGS sequence"/>
</dbReference>
<dbReference type="InterPro" id="IPR011635">
    <property type="entry name" value="CARDB"/>
</dbReference>
<feature type="domain" description="PKD" evidence="7">
    <location>
        <begin position="685"/>
        <end position="765"/>
    </location>
</feature>
<dbReference type="GO" id="GO:0005886">
    <property type="term" value="C:plasma membrane"/>
    <property type="evidence" value="ECO:0007669"/>
    <property type="project" value="TreeGrafter"/>
</dbReference>
<feature type="transmembrane region" description="Helical" evidence="6">
    <location>
        <begin position="1042"/>
        <end position="1061"/>
    </location>
</feature>
<reference evidence="8" key="2">
    <citation type="submission" date="2021-05" db="EMBL/GenBank/DDBJ databases">
        <title>Protein family content uncovers lineage relationships and bacterial pathway maintenance mechanisms in DPANN archaea.</title>
        <authorList>
            <person name="Castelle C.J."/>
            <person name="Meheust R."/>
            <person name="Jaffe A.L."/>
            <person name="Seitz K."/>
            <person name="Gong X."/>
            <person name="Baker B.J."/>
            <person name="Banfield J.F."/>
        </authorList>
    </citation>
    <scope>NUCLEOTIDE SEQUENCE</scope>
    <source>
        <strain evidence="8">RIFCSPLOWO2_01_FULL_58_19</strain>
    </source>
</reference>
<comment type="subcellular location">
    <subcellularLocation>
        <location evidence="1">Membrane</location>
        <topology evidence="1">Multi-pass membrane protein</topology>
    </subcellularLocation>
</comment>
<dbReference type="PANTHER" id="PTHR46730">
    <property type="entry name" value="POLYCYSTIN-1"/>
    <property type="match status" value="1"/>
</dbReference>
<dbReference type="Pfam" id="PF07705">
    <property type="entry name" value="CARDB"/>
    <property type="match status" value="1"/>
</dbReference>
<dbReference type="InterPro" id="IPR035986">
    <property type="entry name" value="PKD_dom_sf"/>
</dbReference>
<evidence type="ECO:0000259" key="7">
    <source>
        <dbReference type="PROSITE" id="PS50093"/>
    </source>
</evidence>
<dbReference type="EMBL" id="JAGVWE010000002">
    <property type="protein sequence ID" value="MBS3062773.1"/>
    <property type="molecule type" value="Genomic_DNA"/>
</dbReference>
<dbReference type="GO" id="GO:0006816">
    <property type="term" value="P:calcium ion transport"/>
    <property type="evidence" value="ECO:0007669"/>
    <property type="project" value="TreeGrafter"/>
</dbReference>
<reference evidence="8" key="1">
    <citation type="submission" date="2021-03" db="EMBL/GenBank/DDBJ databases">
        <authorList>
            <person name="Jaffe A."/>
        </authorList>
    </citation>
    <scope>NUCLEOTIDE SEQUENCE</scope>
    <source>
        <strain evidence="8">RIFCSPLOWO2_01_FULL_58_19</strain>
    </source>
</reference>
<dbReference type="CDD" id="cd19941">
    <property type="entry name" value="TIL"/>
    <property type="match status" value="1"/>
</dbReference>
<protein>
    <submittedName>
        <fullName evidence="8">PKD domain-containing protein</fullName>
    </submittedName>
</protein>
<evidence type="ECO:0000313" key="8">
    <source>
        <dbReference type="EMBL" id="MBS3062773.1"/>
    </source>
</evidence>
<keyword evidence="5 6" id="KW-0472">Membrane</keyword>
<feature type="transmembrane region" description="Helical" evidence="6">
    <location>
        <begin position="1108"/>
        <end position="1126"/>
    </location>
</feature>
<evidence type="ECO:0000256" key="1">
    <source>
        <dbReference type="ARBA" id="ARBA00004141"/>
    </source>
</evidence>
<keyword evidence="2 6" id="KW-0812">Transmembrane</keyword>
<dbReference type="InterPro" id="IPR022409">
    <property type="entry name" value="PKD/Chitinase_dom"/>
</dbReference>
<keyword evidence="3" id="KW-0677">Repeat</keyword>